<evidence type="ECO:0000313" key="3">
    <source>
        <dbReference type="Proteomes" id="UP000176204"/>
    </source>
</evidence>
<gene>
    <name evidence="2" type="ORF">PYTT_2580</name>
</gene>
<sequence>MKLASIALLLSCLAMADVPVQAEPEPDAVRSVMPSYFGKDYNTLLVVPVTLKKFNGDFTRRHGNWSSYYRAYTVPAVSVDHGIEVVFYDEIAYRACMAALEKTDDPVKLVGYETLIVIPILHPTPYERVPEGEKDVAGMWTVKRVFVVLRVYQSGRDADVRGRKSPAPLLI</sequence>
<dbReference type="OrthoDB" id="7375466at2"/>
<feature type="chain" id="PRO_5009604596" evidence="1">
    <location>
        <begin position="23"/>
        <end position="171"/>
    </location>
</feature>
<dbReference type="Proteomes" id="UP000176204">
    <property type="component" value="Chromosome I"/>
</dbReference>
<evidence type="ECO:0000313" key="2">
    <source>
        <dbReference type="EMBL" id="SEI01506.1"/>
    </source>
</evidence>
<dbReference type="KEGG" id="agl:PYTT_2580"/>
<dbReference type="EMBL" id="LT629973">
    <property type="protein sequence ID" value="SEI01506.1"/>
    <property type="molecule type" value="Genomic_DNA"/>
</dbReference>
<accession>A0A1H6MIM0</accession>
<name>A0A1H6MIM0_9BACT</name>
<protein>
    <submittedName>
        <fullName evidence="2">Uncharacterized protein</fullName>
    </submittedName>
</protein>
<organism evidence="2 3">
    <name type="scientific">Akkermansia glycaniphila</name>
    <dbReference type="NCBI Taxonomy" id="1679444"/>
    <lineage>
        <taxon>Bacteria</taxon>
        <taxon>Pseudomonadati</taxon>
        <taxon>Verrucomicrobiota</taxon>
        <taxon>Verrucomicrobiia</taxon>
        <taxon>Verrucomicrobiales</taxon>
        <taxon>Akkermansiaceae</taxon>
        <taxon>Akkermansia</taxon>
    </lineage>
</organism>
<reference evidence="3" key="1">
    <citation type="submission" date="2016-09" db="EMBL/GenBank/DDBJ databases">
        <authorList>
            <person name="Koehorst J."/>
        </authorList>
    </citation>
    <scope>NUCLEOTIDE SEQUENCE [LARGE SCALE GENOMIC DNA]</scope>
</reference>
<proteinExistence type="predicted"/>
<dbReference type="AlphaFoldDB" id="A0A1H6MIM0"/>
<keyword evidence="1" id="KW-0732">Signal</keyword>
<feature type="signal peptide" evidence="1">
    <location>
        <begin position="1"/>
        <end position="22"/>
    </location>
</feature>
<evidence type="ECO:0000256" key="1">
    <source>
        <dbReference type="SAM" id="SignalP"/>
    </source>
</evidence>
<keyword evidence="3" id="KW-1185">Reference proteome</keyword>
<dbReference type="RefSeq" id="WP_141675782.1">
    <property type="nucleotide sequence ID" value="NZ_LIGX01000020.1"/>
</dbReference>